<feature type="region of interest" description="Disordered" evidence="1">
    <location>
        <begin position="206"/>
        <end position="227"/>
    </location>
</feature>
<evidence type="ECO:0008006" key="4">
    <source>
        <dbReference type="Google" id="ProtNLM"/>
    </source>
</evidence>
<evidence type="ECO:0000313" key="3">
    <source>
        <dbReference type="Proteomes" id="UP001176891"/>
    </source>
</evidence>
<name>A0ABT8WY69_9FLAO</name>
<comment type="caution">
    <text evidence="2">The sequence shown here is derived from an EMBL/GenBank/DDBJ whole genome shotgun (WGS) entry which is preliminary data.</text>
</comment>
<dbReference type="Proteomes" id="UP001176891">
    <property type="component" value="Unassembled WGS sequence"/>
</dbReference>
<dbReference type="RefSeq" id="WP_303281147.1">
    <property type="nucleotide sequence ID" value="NZ_BAABCZ010000016.1"/>
</dbReference>
<accession>A0ABT8WY69</accession>
<evidence type="ECO:0000256" key="1">
    <source>
        <dbReference type="SAM" id="MobiDB-lite"/>
    </source>
</evidence>
<protein>
    <recommendedName>
        <fullName evidence="4">Lipoprotein</fullName>
    </recommendedName>
</protein>
<dbReference type="EMBL" id="JAUOEM010000001">
    <property type="protein sequence ID" value="MDO5986636.1"/>
    <property type="molecule type" value="Genomic_DNA"/>
</dbReference>
<sequence length="227" mass="26942">MKYYIYLPVLIILIISCNNDKKGHEINTNNNKTSEQIQKENDLPKKESQVEKSIESNTSSINKDSEAILIIRKRFNDINASISSFTKKESKDISVSKDMNPENYAFESESIYRMAMANLDRFYQGDDLKKSIVSFQGDKADLVSEYYYWNNKLFFVFKTKTVYQNPKWSEDFKESDKEKIENRFYFENDKLIRWIDQDKNQIDLNKEEAKNTEKETLSDSQLYRDLK</sequence>
<feature type="compositionally biased region" description="Polar residues" evidence="1">
    <location>
        <begin position="26"/>
        <end position="36"/>
    </location>
</feature>
<gene>
    <name evidence="2" type="ORF">Q4Q39_04375</name>
</gene>
<keyword evidence="3" id="KW-1185">Reference proteome</keyword>
<dbReference type="PROSITE" id="PS51257">
    <property type="entry name" value="PROKAR_LIPOPROTEIN"/>
    <property type="match status" value="1"/>
</dbReference>
<evidence type="ECO:0000313" key="2">
    <source>
        <dbReference type="EMBL" id="MDO5986636.1"/>
    </source>
</evidence>
<feature type="compositionally biased region" description="Basic and acidic residues" evidence="1">
    <location>
        <begin position="37"/>
        <end position="54"/>
    </location>
</feature>
<feature type="region of interest" description="Disordered" evidence="1">
    <location>
        <begin position="26"/>
        <end position="58"/>
    </location>
</feature>
<proteinExistence type="predicted"/>
<organism evidence="2 3">
    <name type="scientific">Flavivirga amylovorans</name>
    <dbReference type="NCBI Taxonomy" id="870486"/>
    <lineage>
        <taxon>Bacteria</taxon>
        <taxon>Pseudomonadati</taxon>
        <taxon>Bacteroidota</taxon>
        <taxon>Flavobacteriia</taxon>
        <taxon>Flavobacteriales</taxon>
        <taxon>Flavobacteriaceae</taxon>
        <taxon>Flavivirga</taxon>
    </lineage>
</organism>
<reference evidence="2" key="1">
    <citation type="submission" date="2023-07" db="EMBL/GenBank/DDBJ databases">
        <title>Two novel species in the genus Flavivirga.</title>
        <authorList>
            <person name="Kwon K."/>
        </authorList>
    </citation>
    <scope>NUCLEOTIDE SEQUENCE</scope>
    <source>
        <strain evidence="2">KACC 14157</strain>
    </source>
</reference>